<protein>
    <recommendedName>
        <fullName evidence="2">Pyridoxamine 5'-phosphate oxidase N-terminal domain-containing protein</fullName>
    </recommendedName>
</protein>
<accession>A0A840VTR5</accession>
<evidence type="ECO:0000313" key="4">
    <source>
        <dbReference type="Proteomes" id="UP000586947"/>
    </source>
</evidence>
<dbReference type="Gene3D" id="2.30.110.10">
    <property type="entry name" value="Electron Transport, Fmn-binding Protein, Chain A"/>
    <property type="match status" value="1"/>
</dbReference>
<evidence type="ECO:0000259" key="2">
    <source>
        <dbReference type="Pfam" id="PF01243"/>
    </source>
</evidence>
<keyword evidence="4" id="KW-1185">Reference proteome</keyword>
<feature type="domain" description="Pyridoxamine 5'-phosphate oxidase N-terminal" evidence="2">
    <location>
        <begin position="45"/>
        <end position="141"/>
    </location>
</feature>
<comment type="caution">
    <text evidence="3">The sequence shown here is derived from an EMBL/GenBank/DDBJ whole genome shotgun (WGS) entry which is preliminary data.</text>
</comment>
<evidence type="ECO:0000256" key="1">
    <source>
        <dbReference type="SAM" id="MobiDB-lite"/>
    </source>
</evidence>
<gene>
    <name evidence="3" type="ORF">HNR20_004532</name>
</gene>
<dbReference type="EMBL" id="JACHDP010000001">
    <property type="protein sequence ID" value="MBB5480027.1"/>
    <property type="molecule type" value="Genomic_DNA"/>
</dbReference>
<dbReference type="InterPro" id="IPR011576">
    <property type="entry name" value="Pyridox_Oxase_N"/>
</dbReference>
<evidence type="ECO:0000313" key="3">
    <source>
        <dbReference type="EMBL" id="MBB5480027.1"/>
    </source>
</evidence>
<dbReference type="RefSeq" id="WP_184183373.1">
    <property type="nucleotide sequence ID" value="NZ_BMNF01000005.1"/>
</dbReference>
<dbReference type="Proteomes" id="UP000586947">
    <property type="component" value="Unassembled WGS sequence"/>
</dbReference>
<dbReference type="PANTHER" id="PTHR42815">
    <property type="entry name" value="FAD-BINDING, PUTATIVE (AFU_ORTHOLOGUE AFUA_6G07600)-RELATED"/>
    <property type="match status" value="1"/>
</dbReference>
<feature type="region of interest" description="Disordered" evidence="1">
    <location>
        <begin position="205"/>
        <end position="227"/>
    </location>
</feature>
<sequence>MPHRYLQELTTPSVAAAQHRYGSRPAIQRMVAGWDTDAVLGTDEAAFIAERDSFYLATVGENGWPYLQHRGGPPGFLHVLDPVDGHSVLAWADLRGNRQYLSVGNLGASPQVSLLLMDYPHQRRLKIIGTAHVTDVRDREAEGLMEGLGVPGRPGKVERLITVDVRGYDWNCPQHITPRFTEAELSDALAPMRDELARLRADNRALREQLHGRPLPAPSRDRDSHEH</sequence>
<dbReference type="Pfam" id="PF01243">
    <property type="entry name" value="PNPOx_N"/>
    <property type="match status" value="1"/>
</dbReference>
<proteinExistence type="predicted"/>
<dbReference type="InterPro" id="IPR012349">
    <property type="entry name" value="Split_barrel_FMN-bd"/>
</dbReference>
<dbReference type="AlphaFoldDB" id="A0A840VTR5"/>
<organism evidence="3 4">
    <name type="scientific">Micromonospora parathelypteridis</name>
    <dbReference type="NCBI Taxonomy" id="1839617"/>
    <lineage>
        <taxon>Bacteria</taxon>
        <taxon>Bacillati</taxon>
        <taxon>Actinomycetota</taxon>
        <taxon>Actinomycetes</taxon>
        <taxon>Micromonosporales</taxon>
        <taxon>Micromonosporaceae</taxon>
        <taxon>Micromonospora</taxon>
    </lineage>
</organism>
<dbReference type="SUPFAM" id="SSF50475">
    <property type="entry name" value="FMN-binding split barrel"/>
    <property type="match status" value="1"/>
</dbReference>
<dbReference type="PANTHER" id="PTHR42815:SF2">
    <property type="entry name" value="FAD-BINDING, PUTATIVE (AFU_ORTHOLOGUE AFUA_6G07600)-RELATED"/>
    <property type="match status" value="1"/>
</dbReference>
<name>A0A840VTR5_9ACTN</name>
<reference evidence="3 4" key="1">
    <citation type="submission" date="2020-08" db="EMBL/GenBank/DDBJ databases">
        <title>Sequencing the genomes of 1000 actinobacteria strains.</title>
        <authorList>
            <person name="Klenk H.-P."/>
        </authorList>
    </citation>
    <scope>NUCLEOTIDE SEQUENCE [LARGE SCALE GENOMIC DNA]</scope>
    <source>
        <strain evidence="3 4">DSM 103125</strain>
    </source>
</reference>